<evidence type="ECO:0000256" key="2">
    <source>
        <dbReference type="ARBA" id="ARBA00007301"/>
    </source>
</evidence>
<evidence type="ECO:0000256" key="1">
    <source>
        <dbReference type="ARBA" id="ARBA00001917"/>
    </source>
</evidence>
<dbReference type="InterPro" id="IPR011576">
    <property type="entry name" value="Pyridox_Oxase_N"/>
</dbReference>
<dbReference type="PANTHER" id="PTHR10851:SF0">
    <property type="entry name" value="PYRIDOXINE-5'-PHOSPHATE OXIDASE"/>
    <property type="match status" value="1"/>
</dbReference>
<feature type="domain" description="Pyridoxamine 5'-phosphate oxidase N-terminal" evidence="6">
    <location>
        <begin position="48"/>
        <end position="145"/>
    </location>
</feature>
<evidence type="ECO:0000259" key="6">
    <source>
        <dbReference type="Pfam" id="PF01243"/>
    </source>
</evidence>
<comment type="similarity">
    <text evidence="2">Belongs to the pyridoxamine 5'-phosphate oxidase family.</text>
</comment>
<keyword evidence="5" id="KW-0560">Oxidoreductase</keyword>
<keyword evidence="9" id="KW-1185">Reference proteome</keyword>
<evidence type="ECO:0000259" key="7">
    <source>
        <dbReference type="Pfam" id="PF10590"/>
    </source>
</evidence>
<organism evidence="8 9">
    <name type="scientific">Demequina zhanjiangensis</name>
    <dbReference type="NCBI Taxonomy" id="3051659"/>
    <lineage>
        <taxon>Bacteria</taxon>
        <taxon>Bacillati</taxon>
        <taxon>Actinomycetota</taxon>
        <taxon>Actinomycetes</taxon>
        <taxon>Micrococcales</taxon>
        <taxon>Demequinaceae</taxon>
        <taxon>Demequina</taxon>
    </lineage>
</organism>
<dbReference type="Pfam" id="PF01243">
    <property type="entry name" value="PNPOx_N"/>
    <property type="match status" value="1"/>
</dbReference>
<protein>
    <submittedName>
        <fullName evidence="8">Pyridoxamine 5'-phosphate oxidase family protein</fullName>
    </submittedName>
</protein>
<dbReference type="Proteomes" id="UP001172738">
    <property type="component" value="Unassembled WGS sequence"/>
</dbReference>
<dbReference type="RefSeq" id="WP_301129651.1">
    <property type="nucleotide sequence ID" value="NZ_JAUHPV010000008.1"/>
</dbReference>
<gene>
    <name evidence="8" type="ORF">QQX04_12340</name>
</gene>
<dbReference type="InterPro" id="IPR012349">
    <property type="entry name" value="Split_barrel_FMN-bd"/>
</dbReference>
<evidence type="ECO:0000313" key="8">
    <source>
        <dbReference type="EMBL" id="MDN4473785.1"/>
    </source>
</evidence>
<evidence type="ECO:0000256" key="3">
    <source>
        <dbReference type="ARBA" id="ARBA00022630"/>
    </source>
</evidence>
<dbReference type="PANTHER" id="PTHR10851">
    <property type="entry name" value="PYRIDOXINE-5-PHOSPHATE OXIDASE"/>
    <property type="match status" value="1"/>
</dbReference>
<accession>A0ABT8G3R8</accession>
<dbReference type="SUPFAM" id="SSF50475">
    <property type="entry name" value="FMN-binding split barrel"/>
    <property type="match status" value="1"/>
</dbReference>
<name>A0ABT8G3R8_9MICO</name>
<dbReference type="InterPro" id="IPR000659">
    <property type="entry name" value="Pyridox_Oxase"/>
</dbReference>
<dbReference type="Pfam" id="PF10590">
    <property type="entry name" value="PNP_phzG_C"/>
    <property type="match status" value="1"/>
</dbReference>
<evidence type="ECO:0000256" key="4">
    <source>
        <dbReference type="ARBA" id="ARBA00022643"/>
    </source>
</evidence>
<dbReference type="InterPro" id="IPR019576">
    <property type="entry name" value="Pyridoxamine_oxidase_dimer_C"/>
</dbReference>
<feature type="domain" description="Pyridoxine 5'-phosphate oxidase dimerisation C-terminal" evidence="7">
    <location>
        <begin position="176"/>
        <end position="215"/>
    </location>
</feature>
<evidence type="ECO:0000256" key="5">
    <source>
        <dbReference type="ARBA" id="ARBA00023002"/>
    </source>
</evidence>
<sequence>MSGTTDETPIIITSANRFGADVADPDFPVDDPMALLGLWLPENEDELRPLMTLSTLGLDGYPDSRHLLLSAFDGEALYFHTSTKSRKVAEIDADPRVGLALVWVEIGRQLTVAGDAVLLTGEEAAIAYRARSRYLQLLAWVSSDEVAALPREERLARWNDFATAHPEVPLEAPETWTGYKVIPRRLTFWRGDAEGPSTRVEYTRTGDGWTVERIAG</sequence>
<dbReference type="PIRSF" id="PIRSF000190">
    <property type="entry name" value="Pyd_amn-ph_oxd"/>
    <property type="match status" value="1"/>
</dbReference>
<keyword evidence="4" id="KW-0288">FMN</keyword>
<comment type="caution">
    <text evidence="8">The sequence shown here is derived from an EMBL/GenBank/DDBJ whole genome shotgun (WGS) entry which is preliminary data.</text>
</comment>
<proteinExistence type="inferred from homology"/>
<keyword evidence="3" id="KW-0285">Flavoprotein</keyword>
<comment type="cofactor">
    <cofactor evidence="1">
        <name>FMN</name>
        <dbReference type="ChEBI" id="CHEBI:58210"/>
    </cofactor>
</comment>
<dbReference type="Gene3D" id="2.30.110.10">
    <property type="entry name" value="Electron Transport, Fmn-binding Protein, Chain A"/>
    <property type="match status" value="1"/>
</dbReference>
<reference evidence="8" key="1">
    <citation type="submission" date="2023-06" db="EMBL/GenBank/DDBJ databases">
        <title>SYSU T00b26.</title>
        <authorList>
            <person name="Gao L."/>
            <person name="Fang B.-Z."/>
            <person name="Li W.-J."/>
        </authorList>
    </citation>
    <scope>NUCLEOTIDE SEQUENCE</scope>
    <source>
        <strain evidence="8">SYSU T00b26</strain>
    </source>
</reference>
<evidence type="ECO:0000313" key="9">
    <source>
        <dbReference type="Proteomes" id="UP001172738"/>
    </source>
</evidence>
<dbReference type="EMBL" id="JAUHPV010000008">
    <property type="protein sequence ID" value="MDN4473785.1"/>
    <property type="molecule type" value="Genomic_DNA"/>
</dbReference>